<comment type="caution">
    <text evidence="6">The sequence shown here is derived from an EMBL/GenBank/DDBJ whole genome shotgun (WGS) entry which is preliminary data.</text>
</comment>
<gene>
    <name evidence="6" type="ORF">fugu_019050</name>
</gene>
<dbReference type="Proteomes" id="UP000516260">
    <property type="component" value="Chromosome 21"/>
</dbReference>
<dbReference type="InterPro" id="IPR002138">
    <property type="entry name" value="Pept_C14_p10"/>
</dbReference>
<evidence type="ECO:0000256" key="1">
    <source>
        <dbReference type="ARBA" id="ARBA00010134"/>
    </source>
</evidence>
<evidence type="ECO:0000259" key="4">
    <source>
        <dbReference type="PROSITE" id="PS50207"/>
    </source>
</evidence>
<name>A0A4Z2BK20_9TELE</name>
<dbReference type="Pfam" id="PF00656">
    <property type="entry name" value="Peptidase_C14"/>
    <property type="match status" value="1"/>
</dbReference>
<feature type="chain" id="PRO_5021265362" description="Caspase family p20 domain-containing protein" evidence="3">
    <location>
        <begin position="27"/>
        <end position="347"/>
    </location>
</feature>
<organism evidence="6 7">
    <name type="scientific">Takifugu bimaculatus</name>
    <dbReference type="NCBI Taxonomy" id="433685"/>
    <lineage>
        <taxon>Eukaryota</taxon>
        <taxon>Metazoa</taxon>
        <taxon>Chordata</taxon>
        <taxon>Craniata</taxon>
        <taxon>Vertebrata</taxon>
        <taxon>Euteleostomi</taxon>
        <taxon>Actinopterygii</taxon>
        <taxon>Neopterygii</taxon>
        <taxon>Teleostei</taxon>
        <taxon>Neoteleostei</taxon>
        <taxon>Acanthomorphata</taxon>
        <taxon>Eupercaria</taxon>
        <taxon>Tetraodontiformes</taxon>
        <taxon>Tetradontoidea</taxon>
        <taxon>Tetraodontidae</taxon>
        <taxon>Takifugu</taxon>
    </lineage>
</organism>
<evidence type="ECO:0008006" key="8">
    <source>
        <dbReference type="Google" id="ProtNLM"/>
    </source>
</evidence>
<protein>
    <recommendedName>
        <fullName evidence="8">Caspase family p20 domain-containing protein</fullName>
    </recommendedName>
</protein>
<dbReference type="PROSITE" id="PS50208">
    <property type="entry name" value="CASPASE_P20"/>
    <property type="match status" value="1"/>
</dbReference>
<dbReference type="FunFam" id="3.40.50.1460:FF:000024">
    <property type="entry name" value="Caspase 21"/>
    <property type="match status" value="1"/>
</dbReference>
<feature type="signal peptide" evidence="3">
    <location>
        <begin position="1"/>
        <end position="26"/>
    </location>
</feature>
<evidence type="ECO:0000313" key="6">
    <source>
        <dbReference type="EMBL" id="TNM92038.1"/>
    </source>
</evidence>
<keyword evidence="3" id="KW-0732">Signal</keyword>
<dbReference type="EMBL" id="SWLE01000014">
    <property type="protein sequence ID" value="TNM92038.1"/>
    <property type="molecule type" value="Genomic_DNA"/>
</dbReference>
<evidence type="ECO:0000313" key="7">
    <source>
        <dbReference type="Proteomes" id="UP000516260"/>
    </source>
</evidence>
<evidence type="ECO:0000256" key="2">
    <source>
        <dbReference type="RuleBase" id="RU003971"/>
    </source>
</evidence>
<feature type="domain" description="Caspase family p10" evidence="4">
    <location>
        <begin position="224"/>
        <end position="316"/>
    </location>
</feature>
<evidence type="ECO:0000259" key="5">
    <source>
        <dbReference type="PROSITE" id="PS50208"/>
    </source>
</evidence>
<dbReference type="SMART" id="SM00115">
    <property type="entry name" value="CASc"/>
    <property type="match status" value="1"/>
</dbReference>
<sequence length="347" mass="38308">MLSHWGLMSKAALPALLCNSVRYTQARSLPRTQEIPYRYTGVAEEGVINVGGCLKRLVAILPGRCGGTQREKMQQLRTLLDRGREGKRAVIVSVEQYYPGVDLQWRLGATKDARKLHSTLFKMGFKVELHLDLSSDDIYELFHKESRRPVDDCFLAVLSSHGEEGCVFGSDGKPVQLSRIFALFDSKCMEKKTKMFLIQACRGGALDDGVEVDSATDASTASIFQQYLSVPMDTVVMYATAPGYAAFNNPMGSPFLGEFCDLLLEDGQRDLELTRLMTRVSYRLAYNFQAKGKVLGGKKQMPCLLTRMTREAFPFAQPGKAGVAPGLSATSLVHDAVNMRARAPSIS</sequence>
<dbReference type="InterPro" id="IPR001309">
    <property type="entry name" value="Pept_C14_p20"/>
</dbReference>
<proteinExistence type="inferred from homology"/>
<reference evidence="6 7" key="1">
    <citation type="submission" date="2019-04" db="EMBL/GenBank/DDBJ databases">
        <title>The sequence and de novo assembly of Takifugu bimaculatus genome using PacBio and Hi-C technologies.</title>
        <authorList>
            <person name="Xu P."/>
            <person name="Liu B."/>
            <person name="Zhou Z."/>
        </authorList>
    </citation>
    <scope>NUCLEOTIDE SEQUENCE [LARGE SCALE GENOMIC DNA]</scope>
    <source>
        <strain evidence="6">TB-2018</strain>
        <tissue evidence="6">Muscle</tissue>
    </source>
</reference>
<dbReference type="PRINTS" id="PR00376">
    <property type="entry name" value="IL1BCENZYME"/>
</dbReference>
<comment type="similarity">
    <text evidence="1 2">Belongs to the peptidase C14A family.</text>
</comment>
<accession>A0A4Z2BK20</accession>
<dbReference type="Gene3D" id="3.40.50.1460">
    <property type="match status" value="1"/>
</dbReference>
<dbReference type="AlphaFoldDB" id="A0A4Z2BK20"/>
<dbReference type="PROSITE" id="PS50207">
    <property type="entry name" value="CASPASE_P10"/>
    <property type="match status" value="1"/>
</dbReference>
<keyword evidence="7" id="KW-1185">Reference proteome</keyword>
<dbReference type="GO" id="GO:0004197">
    <property type="term" value="F:cysteine-type endopeptidase activity"/>
    <property type="evidence" value="ECO:0007669"/>
    <property type="project" value="InterPro"/>
</dbReference>
<dbReference type="PANTHER" id="PTHR22576:SF41">
    <property type="entry name" value="CASPASE 14, APOPTOSIS-RELATED CYSTEINE PEPTIDASE"/>
    <property type="match status" value="1"/>
</dbReference>
<dbReference type="InterPro" id="IPR011600">
    <property type="entry name" value="Pept_C14_caspase"/>
</dbReference>
<dbReference type="InterPro" id="IPR015917">
    <property type="entry name" value="Pept_C14A"/>
</dbReference>
<evidence type="ECO:0000256" key="3">
    <source>
        <dbReference type="SAM" id="SignalP"/>
    </source>
</evidence>
<dbReference type="SUPFAM" id="SSF52129">
    <property type="entry name" value="Caspase-like"/>
    <property type="match status" value="1"/>
</dbReference>
<dbReference type="PANTHER" id="PTHR22576">
    <property type="entry name" value="MUCOSA ASSOCIATED LYMPHOID TISSUE LYMPHOMA TRANSLOCATION PROTEIN 1/PARACASPASE"/>
    <property type="match status" value="1"/>
</dbReference>
<dbReference type="GO" id="GO:0006508">
    <property type="term" value="P:proteolysis"/>
    <property type="evidence" value="ECO:0007669"/>
    <property type="project" value="InterPro"/>
</dbReference>
<dbReference type="InterPro" id="IPR052039">
    <property type="entry name" value="Caspase-related_regulators"/>
</dbReference>
<feature type="domain" description="Caspase family p20" evidence="5">
    <location>
        <begin position="85"/>
        <end position="205"/>
    </location>
</feature>
<dbReference type="InterPro" id="IPR029030">
    <property type="entry name" value="Caspase-like_dom_sf"/>
</dbReference>